<dbReference type="InterPro" id="IPR053010">
    <property type="entry name" value="SET_SmydA-8"/>
</dbReference>
<dbReference type="EMBL" id="JAFCMP010000401">
    <property type="protein sequence ID" value="KAG5180328.1"/>
    <property type="molecule type" value="Genomic_DNA"/>
</dbReference>
<sequence>MDFISGVAITTREGMSRVLSELQATRVFSPGDLVLREAPLLSYDTKDSVALLDDFMALSPEKQQQVMDMYRLNDGANAHFASCEGVLAEIEVLARAAATLWMSVHRHEHLLGGPGDTQWQTAHDSMRSIAYELLSRVLFNTIISATLQWHKGSLQAQAQHSFVSATEEPIALFSVASKAAYSCVPNCISTWQNPYGVISYCAVHPIAAGDPITVAHRHLACSNAYPTLERWSTLAFRRDLVCTCAQCKRPDVTRGVKCARCAKGVAMPTFTPPPPHVRRLPSLQDAAWRCDACGAAPERTRLAAQLAQAECMEARAEAAQLSRQTIRDGLVRETAELYQLMARARAELCGTHNVVHIAARTAATMLEVVSDVNMRQRAGYANTAGIVEQQLQEATPLNLMLLGLAECTAAGCVRRGGAERCTRAHPIAAGELDGAQHAERLARYVPLLACAYGASDDVVLAAVAVLDLPLPRCADAGPRLCAACLHDKRRDGEAGGGDGGGGGGSGSAAAAPAALLVCGGCRLAVCKKLAANAGSRGGQRHGSGGGGGGSGGGGGGNGGGSGGGGGGGSGCGGGGGMVV</sequence>
<dbReference type="Proteomes" id="UP000664859">
    <property type="component" value="Unassembled WGS sequence"/>
</dbReference>
<dbReference type="Gene3D" id="2.170.270.10">
    <property type="entry name" value="SET domain"/>
    <property type="match status" value="1"/>
</dbReference>
<proteinExistence type="predicted"/>
<dbReference type="PANTHER" id="PTHR46455">
    <property type="entry name" value="SET AND MYND DOMAIN CONTAINING, ARTHROPOD-SPECIFIC, MEMBER 4, ISOFORM A"/>
    <property type="match status" value="1"/>
</dbReference>
<protein>
    <recommendedName>
        <fullName evidence="3">SET domain-containing protein</fullName>
    </recommendedName>
</protein>
<accession>A0A835YTD3</accession>
<keyword evidence="2" id="KW-1185">Reference proteome</keyword>
<reference evidence="1" key="1">
    <citation type="submission" date="2021-02" db="EMBL/GenBank/DDBJ databases">
        <title>First Annotated Genome of the Yellow-green Alga Tribonema minus.</title>
        <authorList>
            <person name="Mahan K.M."/>
        </authorList>
    </citation>
    <scope>NUCLEOTIDE SEQUENCE</scope>
    <source>
        <strain evidence="1">UTEX B ZZ1240</strain>
    </source>
</reference>
<dbReference type="InterPro" id="IPR046341">
    <property type="entry name" value="SET_dom_sf"/>
</dbReference>
<dbReference type="PANTHER" id="PTHR46455:SF5">
    <property type="entry name" value="SET AND MYND DOMAIN CONTAINING, ARTHROPOD-SPECIFIC, MEMBER 4, ISOFORM A"/>
    <property type="match status" value="1"/>
</dbReference>
<gene>
    <name evidence="1" type="ORF">JKP88DRAFT_246933</name>
</gene>
<evidence type="ECO:0000313" key="1">
    <source>
        <dbReference type="EMBL" id="KAG5180328.1"/>
    </source>
</evidence>
<organism evidence="1 2">
    <name type="scientific">Tribonema minus</name>
    <dbReference type="NCBI Taxonomy" id="303371"/>
    <lineage>
        <taxon>Eukaryota</taxon>
        <taxon>Sar</taxon>
        <taxon>Stramenopiles</taxon>
        <taxon>Ochrophyta</taxon>
        <taxon>PX clade</taxon>
        <taxon>Xanthophyceae</taxon>
        <taxon>Tribonematales</taxon>
        <taxon>Tribonemataceae</taxon>
        <taxon>Tribonema</taxon>
    </lineage>
</organism>
<dbReference type="OrthoDB" id="5952526at2759"/>
<dbReference type="AlphaFoldDB" id="A0A835YTD3"/>
<comment type="caution">
    <text evidence="1">The sequence shown here is derived from an EMBL/GenBank/DDBJ whole genome shotgun (WGS) entry which is preliminary data.</text>
</comment>
<dbReference type="SUPFAM" id="SSF82199">
    <property type="entry name" value="SET domain"/>
    <property type="match status" value="1"/>
</dbReference>
<evidence type="ECO:0000313" key="2">
    <source>
        <dbReference type="Proteomes" id="UP000664859"/>
    </source>
</evidence>
<name>A0A835YTD3_9STRA</name>
<evidence type="ECO:0008006" key="3">
    <source>
        <dbReference type="Google" id="ProtNLM"/>
    </source>
</evidence>